<sequence>MPMFSTLLQLLPDGGPVYTETNLKYLIVEPFNALSCLLFVGMTVYWVLKLKGKYKEYWFLTLSVSFLGIGAVGGTLYHAFRDSHLFLLMDWVPILILCFMAGIYLLYKVTRRKYYTASIILATLIIMSIVWKFSISEHSHLGINLNYGFMAAIVVGPAFSHLIINNFYKWKLPVFAFTSFLLALFFRIADSWEILPVGTHFLWHIFGAIAANFMFLYIYKIDRKERELPGWELGI</sequence>
<keyword evidence="3" id="KW-1185">Reference proteome</keyword>
<feature type="transmembrane region" description="Helical" evidence="1">
    <location>
        <begin position="145"/>
        <end position="165"/>
    </location>
</feature>
<feature type="transmembrane region" description="Helical" evidence="1">
    <location>
        <begin position="57"/>
        <end position="80"/>
    </location>
</feature>
<organism evidence="2 3">
    <name type="scientific">Solitalea longa</name>
    <dbReference type="NCBI Taxonomy" id="2079460"/>
    <lineage>
        <taxon>Bacteria</taxon>
        <taxon>Pseudomonadati</taxon>
        <taxon>Bacteroidota</taxon>
        <taxon>Sphingobacteriia</taxon>
        <taxon>Sphingobacteriales</taxon>
        <taxon>Sphingobacteriaceae</taxon>
        <taxon>Solitalea</taxon>
    </lineage>
</organism>
<dbReference type="Proteomes" id="UP000236893">
    <property type="component" value="Unassembled WGS sequence"/>
</dbReference>
<accession>A0A2S5A9E4</accession>
<keyword evidence="1" id="KW-1133">Transmembrane helix</keyword>
<feature type="transmembrane region" description="Helical" evidence="1">
    <location>
        <begin position="29"/>
        <end position="48"/>
    </location>
</feature>
<gene>
    <name evidence="2" type="ORF">C3K47_01155</name>
</gene>
<reference evidence="2 3" key="1">
    <citation type="submission" date="2018-01" db="EMBL/GenBank/DDBJ databases">
        <authorList>
            <person name="Gaut B.S."/>
            <person name="Morton B.R."/>
            <person name="Clegg M.T."/>
            <person name="Duvall M.R."/>
        </authorList>
    </citation>
    <scope>NUCLEOTIDE SEQUENCE [LARGE SCALE GENOMIC DNA]</scope>
    <source>
        <strain evidence="2 3">HR-AV</strain>
    </source>
</reference>
<evidence type="ECO:0000313" key="3">
    <source>
        <dbReference type="Proteomes" id="UP000236893"/>
    </source>
</evidence>
<keyword evidence="1" id="KW-0472">Membrane</keyword>
<proteinExistence type="predicted"/>
<feature type="transmembrane region" description="Helical" evidence="1">
    <location>
        <begin position="201"/>
        <end position="219"/>
    </location>
</feature>
<dbReference type="EMBL" id="PQVF01000001">
    <property type="protein sequence ID" value="POY39134.1"/>
    <property type="molecule type" value="Genomic_DNA"/>
</dbReference>
<dbReference type="AlphaFoldDB" id="A0A2S5A9E4"/>
<evidence type="ECO:0000313" key="2">
    <source>
        <dbReference type="EMBL" id="POY39134.1"/>
    </source>
</evidence>
<feature type="transmembrane region" description="Helical" evidence="1">
    <location>
        <begin position="172"/>
        <end position="189"/>
    </location>
</feature>
<feature type="transmembrane region" description="Helical" evidence="1">
    <location>
        <begin position="86"/>
        <end position="107"/>
    </location>
</feature>
<evidence type="ECO:0008006" key="4">
    <source>
        <dbReference type="Google" id="ProtNLM"/>
    </source>
</evidence>
<comment type="caution">
    <text evidence="2">The sequence shown here is derived from an EMBL/GenBank/DDBJ whole genome shotgun (WGS) entry which is preliminary data.</text>
</comment>
<evidence type="ECO:0000256" key="1">
    <source>
        <dbReference type="SAM" id="Phobius"/>
    </source>
</evidence>
<keyword evidence="1" id="KW-0812">Transmembrane</keyword>
<feature type="transmembrane region" description="Helical" evidence="1">
    <location>
        <begin position="114"/>
        <end position="133"/>
    </location>
</feature>
<name>A0A2S5A9E4_9SPHI</name>
<protein>
    <recommendedName>
        <fullName evidence="4">Ceramidase</fullName>
    </recommendedName>
</protein>